<evidence type="ECO:0000313" key="2">
    <source>
        <dbReference type="EMBL" id="MFB9861606.1"/>
    </source>
</evidence>
<accession>A0ABV5Z7I2</accession>
<keyword evidence="3" id="KW-1185">Reference proteome</keyword>
<dbReference type="Proteomes" id="UP001589740">
    <property type="component" value="Unassembled WGS sequence"/>
</dbReference>
<keyword evidence="1" id="KW-0472">Membrane</keyword>
<organism evidence="2 3">
    <name type="scientific">Salinicoccus siamensis</name>
    <dbReference type="NCBI Taxonomy" id="381830"/>
    <lineage>
        <taxon>Bacteria</taxon>
        <taxon>Bacillati</taxon>
        <taxon>Bacillota</taxon>
        <taxon>Bacilli</taxon>
        <taxon>Bacillales</taxon>
        <taxon>Staphylococcaceae</taxon>
        <taxon>Salinicoccus</taxon>
    </lineage>
</organism>
<keyword evidence="1" id="KW-1133">Transmembrane helix</keyword>
<keyword evidence="1" id="KW-0812">Transmembrane</keyword>
<sequence length="67" mass="7666">MWINKNMTSAILGIIYAVSAYLIMRFGFSDEISLGMYAIVIIGGVIFILILFNYILKYDFFKTNKGE</sequence>
<proteinExistence type="predicted"/>
<gene>
    <name evidence="2" type="ORF">ACFFLE_11060</name>
</gene>
<protein>
    <submittedName>
        <fullName evidence="2">Uncharacterized protein</fullName>
    </submittedName>
</protein>
<comment type="caution">
    <text evidence="2">The sequence shown here is derived from an EMBL/GenBank/DDBJ whole genome shotgun (WGS) entry which is preliminary data.</text>
</comment>
<feature type="transmembrane region" description="Helical" evidence="1">
    <location>
        <begin position="34"/>
        <end position="56"/>
    </location>
</feature>
<dbReference type="RefSeq" id="WP_380572192.1">
    <property type="nucleotide sequence ID" value="NZ_JBHMAH010000033.1"/>
</dbReference>
<feature type="transmembrane region" description="Helical" evidence="1">
    <location>
        <begin position="7"/>
        <end position="28"/>
    </location>
</feature>
<dbReference type="EMBL" id="JBHMAH010000033">
    <property type="protein sequence ID" value="MFB9861606.1"/>
    <property type="molecule type" value="Genomic_DNA"/>
</dbReference>
<reference evidence="2 3" key="1">
    <citation type="submission" date="2024-09" db="EMBL/GenBank/DDBJ databases">
        <authorList>
            <person name="Sun Q."/>
            <person name="Mori K."/>
        </authorList>
    </citation>
    <scope>NUCLEOTIDE SEQUENCE [LARGE SCALE GENOMIC DNA]</scope>
    <source>
        <strain evidence="2 3">JCM 12822</strain>
    </source>
</reference>
<evidence type="ECO:0000256" key="1">
    <source>
        <dbReference type="SAM" id="Phobius"/>
    </source>
</evidence>
<name>A0ABV5Z7I2_9STAP</name>
<evidence type="ECO:0000313" key="3">
    <source>
        <dbReference type="Proteomes" id="UP001589740"/>
    </source>
</evidence>